<dbReference type="SMART" id="SM00257">
    <property type="entry name" value="LysM"/>
    <property type="match status" value="3"/>
</dbReference>
<sequence length="550" mass="60642">MLAFPAYANTLESVRVWPSPDDTRVVIDLHSEATFSYFTLSSPNRLVVDLKQTALKTKLPIKVSDSKVLTKIRKSSPPEKGTYRLVFEMKTKVTPNIFKLKPTPGGQYGHRLVVDLPHNPVPDLVSEPDNTPSVSRDASQLAGNADIVIAIDAGHGGEDPGSIGPKRHYEKTVTLAISRKIAAQLNRVPGVKAVMTRTGDYYVNLNKRSSIARKNKAHMLVSVHADSFRSPEPRGGSVFVLNTRRANSEIARWVEKHEEQSELLGGAGEVLAKNNNDKNISQTLLDLQFSHSQKEGFKVAQNILREMGKVTRLHKEKPVHASLAVLKSPDIPSVLVETGFISNPTEERLLTQRSHQDKLARALAKAIVTYFEDNAPEGTLFAQRKAASKHTVARGESLSIIAQKYGVSTSALTKANSLKSTSLAIGQVLMIPGGKPIVLAKVKNPVETEIITHKVQRGEYLGQIAGKYKVSVASIRQQNSLKSDTLWVGQKLRITVKLKDRPIRKHIVKRGEFLTKIAHQYGVSVDSIRQVNKLHSDQLAIGQYLIIPNK</sequence>
<dbReference type="InterPro" id="IPR002508">
    <property type="entry name" value="MurNAc-LAA_cat"/>
</dbReference>
<dbReference type="Proteomes" id="UP000245362">
    <property type="component" value="Unassembled WGS sequence"/>
</dbReference>
<dbReference type="Pfam" id="PF11741">
    <property type="entry name" value="AMIN"/>
    <property type="match status" value="1"/>
</dbReference>
<dbReference type="RefSeq" id="WP_109320303.1">
    <property type="nucleotide sequence ID" value="NZ_QFWT01000006.1"/>
</dbReference>
<feature type="domain" description="LysM" evidence="9">
    <location>
        <begin position="451"/>
        <end position="494"/>
    </location>
</feature>
<evidence type="ECO:0000313" key="11">
    <source>
        <dbReference type="Proteomes" id="UP000245362"/>
    </source>
</evidence>
<evidence type="ECO:0000256" key="7">
    <source>
        <dbReference type="ARBA" id="ARBA00022801"/>
    </source>
</evidence>
<dbReference type="OrthoDB" id="9806267at2"/>
<evidence type="ECO:0000256" key="4">
    <source>
        <dbReference type="ARBA" id="ARBA00011901"/>
    </source>
</evidence>
<comment type="similarity">
    <text evidence="3">Belongs to the N-acetylmuramoyl-L-alanine amidase 3 family.</text>
</comment>
<comment type="catalytic activity">
    <reaction evidence="1">
        <text>Hydrolyzes the link between N-acetylmuramoyl residues and L-amino acid residues in certain cell-wall glycopeptides.</text>
        <dbReference type="EC" id="3.5.1.28"/>
    </reaction>
</comment>
<keyword evidence="8" id="KW-0961">Cell wall biogenesis/degradation</keyword>
<evidence type="ECO:0000256" key="5">
    <source>
        <dbReference type="ARBA" id="ARBA00022729"/>
    </source>
</evidence>
<dbReference type="InterPro" id="IPR021731">
    <property type="entry name" value="AMIN_dom"/>
</dbReference>
<dbReference type="InterPro" id="IPR018392">
    <property type="entry name" value="LysM"/>
</dbReference>
<evidence type="ECO:0000256" key="3">
    <source>
        <dbReference type="ARBA" id="ARBA00010860"/>
    </source>
</evidence>
<dbReference type="EC" id="3.5.1.28" evidence="4"/>
<keyword evidence="7" id="KW-0378">Hydrolase</keyword>
<feature type="domain" description="LysM" evidence="9">
    <location>
        <begin position="504"/>
        <end position="547"/>
    </location>
</feature>
<dbReference type="PROSITE" id="PS51782">
    <property type="entry name" value="LYSM"/>
    <property type="match status" value="3"/>
</dbReference>
<feature type="domain" description="LysM" evidence="9">
    <location>
        <begin position="388"/>
        <end position="431"/>
    </location>
</feature>
<keyword evidence="11" id="KW-1185">Reference proteome</keyword>
<dbReference type="SMART" id="SM00646">
    <property type="entry name" value="Ami_3"/>
    <property type="match status" value="1"/>
</dbReference>
<reference evidence="10 11" key="1">
    <citation type="submission" date="2018-05" db="EMBL/GenBank/DDBJ databases">
        <title>Vibrio limimaris sp. nov., isolated from marine sediment.</title>
        <authorList>
            <person name="Li C.-M."/>
        </authorList>
    </citation>
    <scope>NUCLEOTIDE SEQUENCE [LARGE SCALE GENOMIC DNA]</scope>
    <source>
        <strain evidence="10 11">E4404</strain>
    </source>
</reference>
<keyword evidence="5" id="KW-0732">Signal</keyword>
<dbReference type="GO" id="GO:0009253">
    <property type="term" value="P:peptidoglycan catabolic process"/>
    <property type="evidence" value="ECO:0007669"/>
    <property type="project" value="InterPro"/>
</dbReference>
<dbReference type="Gene3D" id="3.10.350.10">
    <property type="entry name" value="LysM domain"/>
    <property type="match status" value="3"/>
</dbReference>
<name>A0A2U3B8S8_9VIBR</name>
<dbReference type="GO" id="GO:0008745">
    <property type="term" value="F:N-acetylmuramoyl-L-alanine amidase activity"/>
    <property type="evidence" value="ECO:0007669"/>
    <property type="project" value="UniProtKB-EC"/>
</dbReference>
<proteinExistence type="inferred from homology"/>
<comment type="subcellular location">
    <subcellularLocation>
        <location evidence="2">Periplasm</location>
    </subcellularLocation>
</comment>
<keyword evidence="6" id="KW-0574">Periplasm</keyword>
<dbReference type="InterPro" id="IPR050695">
    <property type="entry name" value="N-acetylmuramoyl_amidase_3"/>
</dbReference>
<dbReference type="PANTHER" id="PTHR30404">
    <property type="entry name" value="N-ACETYLMURAMOYL-L-ALANINE AMIDASE"/>
    <property type="match status" value="1"/>
</dbReference>
<dbReference type="Gene3D" id="2.60.40.3500">
    <property type="match status" value="1"/>
</dbReference>
<dbReference type="Gene3D" id="3.40.630.40">
    <property type="entry name" value="Zn-dependent exopeptidases"/>
    <property type="match status" value="1"/>
</dbReference>
<evidence type="ECO:0000256" key="2">
    <source>
        <dbReference type="ARBA" id="ARBA00004418"/>
    </source>
</evidence>
<gene>
    <name evidence="10" type="ORF">DI392_12690</name>
</gene>
<dbReference type="SUPFAM" id="SSF53187">
    <property type="entry name" value="Zn-dependent exopeptidases"/>
    <property type="match status" value="1"/>
</dbReference>
<accession>A0A2U3B8S8</accession>
<dbReference type="AlphaFoldDB" id="A0A2U3B8S8"/>
<dbReference type="Pfam" id="PF01520">
    <property type="entry name" value="Amidase_3"/>
    <property type="match status" value="1"/>
</dbReference>
<comment type="caution">
    <text evidence="10">The sequence shown here is derived from an EMBL/GenBank/DDBJ whole genome shotgun (WGS) entry which is preliminary data.</text>
</comment>
<dbReference type="GO" id="GO:0030288">
    <property type="term" value="C:outer membrane-bounded periplasmic space"/>
    <property type="evidence" value="ECO:0007669"/>
    <property type="project" value="TreeGrafter"/>
</dbReference>
<dbReference type="CDD" id="cd02696">
    <property type="entry name" value="MurNAc-LAA"/>
    <property type="match status" value="1"/>
</dbReference>
<evidence type="ECO:0000259" key="9">
    <source>
        <dbReference type="PROSITE" id="PS51782"/>
    </source>
</evidence>
<evidence type="ECO:0000256" key="1">
    <source>
        <dbReference type="ARBA" id="ARBA00001561"/>
    </source>
</evidence>
<dbReference type="SUPFAM" id="SSF54106">
    <property type="entry name" value="LysM domain"/>
    <property type="match status" value="3"/>
</dbReference>
<dbReference type="InterPro" id="IPR036779">
    <property type="entry name" value="LysM_dom_sf"/>
</dbReference>
<protein>
    <recommendedName>
        <fullName evidence="4">N-acetylmuramoyl-L-alanine amidase</fullName>
        <ecNumber evidence="4">3.5.1.28</ecNumber>
    </recommendedName>
</protein>
<evidence type="ECO:0000256" key="8">
    <source>
        <dbReference type="ARBA" id="ARBA00023316"/>
    </source>
</evidence>
<dbReference type="CDD" id="cd00118">
    <property type="entry name" value="LysM"/>
    <property type="match status" value="3"/>
</dbReference>
<organism evidence="10 11">
    <name type="scientific">Vibrio albus</name>
    <dbReference type="NCBI Taxonomy" id="2200953"/>
    <lineage>
        <taxon>Bacteria</taxon>
        <taxon>Pseudomonadati</taxon>
        <taxon>Pseudomonadota</taxon>
        <taxon>Gammaproteobacteria</taxon>
        <taxon>Vibrionales</taxon>
        <taxon>Vibrionaceae</taxon>
        <taxon>Vibrio</taxon>
    </lineage>
</organism>
<evidence type="ECO:0000256" key="6">
    <source>
        <dbReference type="ARBA" id="ARBA00022764"/>
    </source>
</evidence>
<dbReference type="EMBL" id="QFWT01000006">
    <property type="protein sequence ID" value="PWI33188.1"/>
    <property type="molecule type" value="Genomic_DNA"/>
</dbReference>
<dbReference type="Pfam" id="PF01476">
    <property type="entry name" value="LysM"/>
    <property type="match status" value="3"/>
</dbReference>
<dbReference type="FunFam" id="3.40.630.40:FF:000003">
    <property type="entry name" value="N-acetylmuramoyl-L-alanine amidase AmiB"/>
    <property type="match status" value="1"/>
</dbReference>
<dbReference type="PANTHER" id="PTHR30404:SF6">
    <property type="entry name" value="N-ACETYLMURAMOYL-L-ALANINE AMIDASE AMIB"/>
    <property type="match status" value="1"/>
</dbReference>
<dbReference type="GO" id="GO:0071555">
    <property type="term" value="P:cell wall organization"/>
    <property type="evidence" value="ECO:0007669"/>
    <property type="project" value="UniProtKB-KW"/>
</dbReference>
<evidence type="ECO:0000313" key="10">
    <source>
        <dbReference type="EMBL" id="PWI33188.1"/>
    </source>
</evidence>